<dbReference type="Pfam" id="PF01966">
    <property type="entry name" value="HD"/>
    <property type="match status" value="1"/>
</dbReference>
<feature type="domain" description="HD" evidence="1">
    <location>
        <begin position="67"/>
        <end position="161"/>
    </location>
</feature>
<comment type="caution">
    <text evidence="2">The sequence shown here is derived from an EMBL/GenBank/DDBJ whole genome shotgun (WGS) entry which is preliminary data.</text>
</comment>
<proteinExistence type="predicted"/>
<dbReference type="SUPFAM" id="SSF109604">
    <property type="entry name" value="HD-domain/PDEase-like"/>
    <property type="match status" value="1"/>
</dbReference>
<accession>A0A100WK68</accession>
<name>A0A100WK68_MYCCR</name>
<reference evidence="3" key="2">
    <citation type="submission" date="2016-02" db="EMBL/GenBank/DDBJ databases">
        <title>Draft genome sequence of five rapidly growing Mycobacterium species.</title>
        <authorList>
            <person name="Katahira K."/>
            <person name="Gotou Y."/>
            <person name="Iida K."/>
            <person name="Ogura Y."/>
            <person name="Hayashi T."/>
        </authorList>
    </citation>
    <scope>NUCLEOTIDE SEQUENCE [LARGE SCALE GENOMIC DNA]</scope>
    <source>
        <strain evidence="3">JCM15298</strain>
    </source>
</reference>
<protein>
    <recommendedName>
        <fullName evidence="1">HD domain-containing protein</fullName>
    </recommendedName>
</protein>
<dbReference type="InterPro" id="IPR006674">
    <property type="entry name" value="HD_domain"/>
</dbReference>
<dbReference type="PANTHER" id="PTHR21174:SF0">
    <property type="entry name" value="HD PHOSPHOHYDROLASE FAMILY PROTEIN-RELATED"/>
    <property type="match status" value="1"/>
</dbReference>
<dbReference type="STRING" id="228230.RMCC_6394"/>
<gene>
    <name evidence="2" type="ORF">RMCC_6394</name>
</gene>
<keyword evidence="3" id="KW-1185">Reference proteome</keyword>
<sequence>MRRLRGADSVIAAKLNRARCCDNVRVTDLLEAWRRLLTRHSAAPAIDATGAALLARWTEPHRRYHDLSHLRGVLQAVDQLAEDADAADDVDAVRLAAWYHDAVYAGRPDDEENSALLAESDLTALGVAPALVAEVARLVRLTVEHDPAEDDRNGQVLSDADLAVLGLPPQEYRTNTAKVRAEYGHVADADFRAGRARVIRALLAGPSLYRTERGRRLWEAAARANLSAELRSLTD</sequence>
<dbReference type="Gene3D" id="1.10.3210.10">
    <property type="entry name" value="Hypothetical protein af1432"/>
    <property type="match status" value="1"/>
</dbReference>
<dbReference type="EMBL" id="BCSY01000135">
    <property type="protein sequence ID" value="GAS99429.1"/>
    <property type="molecule type" value="Genomic_DNA"/>
</dbReference>
<dbReference type="InterPro" id="IPR009218">
    <property type="entry name" value="HD_phosphohydro"/>
</dbReference>
<dbReference type="AlphaFoldDB" id="A0A100WK68"/>
<reference evidence="3" key="1">
    <citation type="journal article" date="2016" name="Genome Announc.">
        <title>Draft Genome Sequences of Five Rapidly Growing Mycobacterium Species, M. thermoresistibile, M. fortuitum subsp. acetamidolyticum, M. canariasense, M. brisbanense, and M. novocastrense.</title>
        <authorList>
            <person name="Katahira K."/>
            <person name="Ogura Y."/>
            <person name="Gotoh Y."/>
            <person name="Hayashi T."/>
        </authorList>
    </citation>
    <scope>NUCLEOTIDE SEQUENCE [LARGE SCALE GENOMIC DNA]</scope>
    <source>
        <strain evidence="3">JCM15298</strain>
    </source>
</reference>
<dbReference type="PANTHER" id="PTHR21174">
    <property type="match status" value="1"/>
</dbReference>
<organism evidence="2 3">
    <name type="scientific">Mycolicibacterium canariasense</name>
    <name type="common">Mycobacterium canariasense</name>
    <dbReference type="NCBI Taxonomy" id="228230"/>
    <lineage>
        <taxon>Bacteria</taxon>
        <taxon>Bacillati</taxon>
        <taxon>Actinomycetota</taxon>
        <taxon>Actinomycetes</taxon>
        <taxon>Mycobacteriales</taxon>
        <taxon>Mycobacteriaceae</taxon>
        <taxon>Mycolicibacterium</taxon>
    </lineage>
</organism>
<dbReference type="Proteomes" id="UP000069443">
    <property type="component" value="Unassembled WGS sequence"/>
</dbReference>
<evidence type="ECO:0000313" key="2">
    <source>
        <dbReference type="EMBL" id="GAS99429.1"/>
    </source>
</evidence>
<evidence type="ECO:0000259" key="1">
    <source>
        <dbReference type="Pfam" id="PF01966"/>
    </source>
</evidence>
<evidence type="ECO:0000313" key="3">
    <source>
        <dbReference type="Proteomes" id="UP000069443"/>
    </source>
</evidence>